<evidence type="ECO:0000313" key="5">
    <source>
        <dbReference type="Proteomes" id="UP000487117"/>
    </source>
</evidence>
<dbReference type="SUPFAM" id="SSF111369">
    <property type="entry name" value="HlyD-like secretion proteins"/>
    <property type="match status" value="1"/>
</dbReference>
<dbReference type="Gene3D" id="2.40.420.20">
    <property type="match status" value="1"/>
</dbReference>
<gene>
    <name evidence="4" type="primary">macA_1</name>
    <name evidence="4" type="ORF">GAK31_00227</name>
</gene>
<dbReference type="InterPro" id="IPR058649">
    <property type="entry name" value="CzcB_C"/>
</dbReference>
<accession>A0A7V8FIW3</accession>
<dbReference type="NCBIfam" id="TIGR01730">
    <property type="entry name" value="RND_mfp"/>
    <property type="match status" value="1"/>
</dbReference>
<evidence type="ECO:0000256" key="1">
    <source>
        <dbReference type="ARBA" id="ARBA00009477"/>
    </source>
</evidence>
<dbReference type="EMBL" id="WNDS01000001">
    <property type="protein sequence ID" value="KAF1016968.1"/>
    <property type="molecule type" value="Genomic_DNA"/>
</dbReference>
<reference evidence="5" key="1">
    <citation type="journal article" date="2020" name="MBio">
        <title>Horizontal gene transfer to a defensive symbiont with a reduced genome amongst a multipartite beetle microbiome.</title>
        <authorList>
            <person name="Waterworth S.C."/>
            <person name="Florez L.V."/>
            <person name="Rees E.R."/>
            <person name="Hertweck C."/>
            <person name="Kaltenpoth M."/>
            <person name="Kwan J.C."/>
        </authorList>
    </citation>
    <scope>NUCLEOTIDE SEQUENCE [LARGE SCALE GENOMIC DNA]</scope>
</reference>
<dbReference type="Gene3D" id="2.40.30.170">
    <property type="match status" value="1"/>
</dbReference>
<feature type="domain" description="CzcB-like C-terminal circularly permuted SH3-like" evidence="3">
    <location>
        <begin position="231"/>
        <end position="296"/>
    </location>
</feature>
<organism evidence="4 5">
    <name type="scientific">Stenotrophomonas maltophilia</name>
    <name type="common">Pseudomonas maltophilia</name>
    <name type="synonym">Xanthomonas maltophilia</name>
    <dbReference type="NCBI Taxonomy" id="40324"/>
    <lineage>
        <taxon>Bacteria</taxon>
        <taxon>Pseudomonadati</taxon>
        <taxon>Pseudomonadota</taxon>
        <taxon>Gammaproteobacteria</taxon>
        <taxon>Lysobacterales</taxon>
        <taxon>Lysobacteraceae</taxon>
        <taxon>Stenotrophomonas</taxon>
        <taxon>Stenotrophomonas maltophilia group</taxon>
    </lineage>
</organism>
<dbReference type="GO" id="GO:1990281">
    <property type="term" value="C:efflux pump complex"/>
    <property type="evidence" value="ECO:0007669"/>
    <property type="project" value="TreeGrafter"/>
</dbReference>
<feature type="coiled-coil region" evidence="2">
    <location>
        <begin position="40"/>
        <end position="74"/>
    </location>
</feature>
<name>A0A7V8FIW3_STEMA</name>
<protein>
    <submittedName>
        <fullName evidence="4">Macrolide export protein MacA</fullName>
    </submittedName>
</protein>
<dbReference type="PANTHER" id="PTHR30469:SF15">
    <property type="entry name" value="HLYD FAMILY OF SECRETION PROTEINS"/>
    <property type="match status" value="1"/>
</dbReference>
<evidence type="ECO:0000256" key="2">
    <source>
        <dbReference type="SAM" id="Coils"/>
    </source>
</evidence>
<dbReference type="AlphaFoldDB" id="A0A7V8FIW3"/>
<dbReference type="InterPro" id="IPR006143">
    <property type="entry name" value="RND_pump_MFP"/>
</dbReference>
<comment type="similarity">
    <text evidence="1">Belongs to the membrane fusion protein (MFP) (TC 8.A.1) family.</text>
</comment>
<dbReference type="PANTHER" id="PTHR30469">
    <property type="entry name" value="MULTIDRUG RESISTANCE PROTEIN MDTA"/>
    <property type="match status" value="1"/>
</dbReference>
<dbReference type="Proteomes" id="UP000487117">
    <property type="component" value="Unassembled WGS sequence"/>
</dbReference>
<dbReference type="Gene3D" id="2.40.50.100">
    <property type="match status" value="1"/>
</dbReference>
<dbReference type="Pfam" id="PF25975">
    <property type="entry name" value="CzcB_C"/>
    <property type="match status" value="1"/>
</dbReference>
<dbReference type="Gene3D" id="1.10.287.470">
    <property type="entry name" value="Helix hairpin bin"/>
    <property type="match status" value="1"/>
</dbReference>
<dbReference type="GO" id="GO:0015562">
    <property type="term" value="F:efflux transmembrane transporter activity"/>
    <property type="evidence" value="ECO:0007669"/>
    <property type="project" value="TreeGrafter"/>
</dbReference>
<proteinExistence type="inferred from homology"/>
<evidence type="ECO:0000259" key="3">
    <source>
        <dbReference type="Pfam" id="PF25975"/>
    </source>
</evidence>
<sequence length="318" mass="32428">MFARQEAVVAAIGGGLPIARLAADVGDAVVQGQVLAELDNRPLRARHAELQAELAQAEARAAQAQQNAARAERQRSVGALSEQDIQTSATLARVAQAQVLAVRAQLQGNAVALADTRVRAPAAGVLSARLGSLGMVPAAGAPLFQLIVDNRLEWRAEVAATQAAQLQVGQQATLALPDGGHAEGRIRLLAPALDSGRRLLLAYVDLEKPGAARAGMYGTGQLQGAPSAALTVPAEAVVVRDGHALVFTLAAAPVQKAAGGLLVAVQRPVQTGRRQGQRIEILQGLAAGEQVAVAGAGFLADGDRVRSLGAAAAHGGLP</sequence>
<comment type="caution">
    <text evidence="4">The sequence shown here is derived from an EMBL/GenBank/DDBJ whole genome shotgun (WGS) entry which is preliminary data.</text>
</comment>
<evidence type="ECO:0000313" key="4">
    <source>
        <dbReference type="EMBL" id="KAF1016968.1"/>
    </source>
</evidence>
<keyword evidence="2" id="KW-0175">Coiled coil</keyword>